<dbReference type="OrthoDB" id="9813772at2"/>
<sequence length="166" mass="19321">MKLYHASPYIIELADVYHSRDHLDFGKGFYLTSLYDQARKYAMRFLLKKQKAYINEYLLDDELSDFKIKTFCSYNEEWLDYVGKCRKGMGMEHFDLVEGGIANDKVFNTIDLYFAGTISKDDALGKLSFEYPNHQLCILNQKIIVHHLHFIKATEITIGGIEDASR</sequence>
<dbReference type="InterPro" id="IPR025051">
    <property type="entry name" value="DUF3990"/>
</dbReference>
<accession>A0A7W6HZ24</accession>
<name>A0A7W6HZ24_9BACT</name>
<dbReference type="Proteomes" id="UP000546007">
    <property type="component" value="Unassembled WGS sequence"/>
</dbReference>
<evidence type="ECO:0000313" key="1">
    <source>
        <dbReference type="EMBL" id="MBB4027048.1"/>
    </source>
</evidence>
<dbReference type="GeneID" id="93102142"/>
<dbReference type="EMBL" id="JACIES010000007">
    <property type="protein sequence ID" value="MBB4027048.1"/>
    <property type="molecule type" value="Genomic_DNA"/>
</dbReference>
<evidence type="ECO:0000313" key="2">
    <source>
        <dbReference type="Proteomes" id="UP000546007"/>
    </source>
</evidence>
<comment type="caution">
    <text evidence="1">The sequence shown here is derived from an EMBL/GenBank/DDBJ whole genome shotgun (WGS) entry which is preliminary data.</text>
</comment>
<evidence type="ECO:0008006" key="3">
    <source>
        <dbReference type="Google" id="ProtNLM"/>
    </source>
</evidence>
<proteinExistence type="predicted"/>
<reference evidence="1 2" key="1">
    <citation type="submission" date="2020-08" db="EMBL/GenBank/DDBJ databases">
        <title>Genomic Encyclopedia of Type Strains, Phase IV (KMG-IV): sequencing the most valuable type-strain genomes for metagenomic binning, comparative biology and taxonomic classification.</title>
        <authorList>
            <person name="Goeker M."/>
        </authorList>
    </citation>
    <scope>NUCLEOTIDE SEQUENCE [LARGE SCALE GENOMIC DNA]</scope>
    <source>
        <strain evidence="1 2">DSM 105721</strain>
    </source>
</reference>
<dbReference type="Pfam" id="PF13151">
    <property type="entry name" value="DUF3990"/>
    <property type="match status" value="1"/>
</dbReference>
<dbReference type="RefSeq" id="WP_124316875.1">
    <property type="nucleotide sequence ID" value="NZ_AP028155.1"/>
</dbReference>
<protein>
    <recommendedName>
        <fullName evidence="3">DUF3990 domain-containing protein</fullName>
    </recommendedName>
</protein>
<keyword evidence="2" id="KW-1185">Reference proteome</keyword>
<dbReference type="AlphaFoldDB" id="A0A7W6HZ24"/>
<organism evidence="1 2">
    <name type="scientific">Butyricimonas faecihominis</name>
    <dbReference type="NCBI Taxonomy" id="1472416"/>
    <lineage>
        <taxon>Bacteria</taxon>
        <taxon>Pseudomonadati</taxon>
        <taxon>Bacteroidota</taxon>
        <taxon>Bacteroidia</taxon>
        <taxon>Bacteroidales</taxon>
        <taxon>Odoribacteraceae</taxon>
        <taxon>Butyricimonas</taxon>
    </lineage>
</organism>
<gene>
    <name evidence="1" type="ORF">GGR14_002851</name>
</gene>